<reference evidence="1 2" key="1">
    <citation type="submission" date="2019-04" db="EMBL/GenBank/DDBJ databases">
        <title>Lysinibacillus genome sequencing.</title>
        <authorList>
            <person name="Dunlap C."/>
        </authorList>
    </citation>
    <scope>NUCLEOTIDE SEQUENCE [LARGE SCALE GENOMIC DNA]</scope>
    <source>
        <strain evidence="1 2">CCTCC AB 2010389</strain>
    </source>
</reference>
<dbReference type="InterPro" id="IPR025503">
    <property type="entry name" value="DUF4391"/>
</dbReference>
<accession>A0A4U2Z2K7</accession>
<dbReference type="Pfam" id="PF14335">
    <property type="entry name" value="DUF4391"/>
    <property type="match status" value="1"/>
</dbReference>
<dbReference type="AlphaFoldDB" id="A0A4U2Z2K7"/>
<organism evidence="1 2">
    <name type="scientific">Lysinibacillus mangiferihumi</name>
    <dbReference type="NCBI Taxonomy" id="1130819"/>
    <lineage>
        <taxon>Bacteria</taxon>
        <taxon>Bacillati</taxon>
        <taxon>Bacillota</taxon>
        <taxon>Bacilli</taxon>
        <taxon>Bacillales</taxon>
        <taxon>Bacillaceae</taxon>
        <taxon>Lysinibacillus</taxon>
    </lineage>
</organism>
<dbReference type="RefSeq" id="WP_107895496.1">
    <property type="nucleotide sequence ID" value="NZ_PYWM01000010.1"/>
</dbReference>
<evidence type="ECO:0000313" key="1">
    <source>
        <dbReference type="EMBL" id="TKI67924.1"/>
    </source>
</evidence>
<gene>
    <name evidence="1" type="ORF">FC756_12140</name>
</gene>
<comment type="caution">
    <text evidence="1">The sequence shown here is derived from an EMBL/GenBank/DDBJ whole genome shotgun (WGS) entry which is preliminary data.</text>
</comment>
<name>A0A4U2Z2K7_9BACI</name>
<sequence>MNESKLLKAISFPKATQILKTLPYNQMENKLTTAQKKIISEHVVSRGIRILATIQTNNTNIDVFESETERYDSIVFLAVNVKELKKSAQIYKVFMSIMPNPLVILFFDETRTKWVFATHEKKKDGLLASKTLYEVQEIVTLQQVEEQLNFENLSKMNLKTFYESWLERLLQIELQARYNIYTPFSLQNNLLEKLVLMDAQIGEYVKQAKKETQLNKRIELQQAANKVKLTKQALIEKEQCNGK</sequence>
<evidence type="ECO:0000313" key="2">
    <source>
        <dbReference type="Proteomes" id="UP000308744"/>
    </source>
</evidence>
<proteinExistence type="predicted"/>
<keyword evidence="2" id="KW-1185">Reference proteome</keyword>
<protein>
    <submittedName>
        <fullName evidence="1">DUF4391 family protein</fullName>
    </submittedName>
</protein>
<dbReference type="Proteomes" id="UP000308744">
    <property type="component" value="Unassembled WGS sequence"/>
</dbReference>
<dbReference type="EMBL" id="SZPU01000042">
    <property type="protein sequence ID" value="TKI67924.1"/>
    <property type="molecule type" value="Genomic_DNA"/>
</dbReference>